<dbReference type="GO" id="GO:0016705">
    <property type="term" value="F:oxidoreductase activity, acting on paired donors, with incorporation or reduction of molecular oxygen"/>
    <property type="evidence" value="ECO:0007669"/>
    <property type="project" value="InterPro"/>
</dbReference>
<dbReference type="SUPFAM" id="SSF48264">
    <property type="entry name" value="Cytochrome P450"/>
    <property type="match status" value="1"/>
</dbReference>
<gene>
    <name evidence="3" type="ORF">Anas_05863</name>
</gene>
<keyword evidence="4" id="KW-1185">Reference proteome</keyword>
<dbReference type="EMBL" id="SEYY01021263">
    <property type="protein sequence ID" value="KAB7496538.1"/>
    <property type="molecule type" value="Genomic_DNA"/>
</dbReference>
<protein>
    <submittedName>
        <fullName evidence="3">Uncharacterized protein</fullName>
    </submittedName>
</protein>
<dbReference type="Pfam" id="PF00067">
    <property type="entry name" value="p450"/>
    <property type="match status" value="1"/>
</dbReference>
<accession>A0A5N5SRS5</accession>
<dbReference type="OrthoDB" id="1470350at2759"/>
<dbReference type="GO" id="GO:0005506">
    <property type="term" value="F:iron ion binding"/>
    <property type="evidence" value="ECO:0007669"/>
    <property type="project" value="InterPro"/>
</dbReference>
<reference evidence="3 4" key="1">
    <citation type="journal article" date="2019" name="PLoS Biol.">
        <title>Sex chromosomes control vertical transmission of feminizing Wolbachia symbionts in an isopod.</title>
        <authorList>
            <person name="Becking T."/>
            <person name="Chebbi M.A."/>
            <person name="Giraud I."/>
            <person name="Moumen B."/>
            <person name="Laverre T."/>
            <person name="Caubet Y."/>
            <person name="Peccoud J."/>
            <person name="Gilbert C."/>
            <person name="Cordaux R."/>
        </authorList>
    </citation>
    <scope>NUCLEOTIDE SEQUENCE [LARGE SCALE GENOMIC DNA]</scope>
    <source>
        <strain evidence="3">ANa2</strain>
        <tissue evidence="3">Whole body excluding digestive tract and cuticle</tissue>
    </source>
</reference>
<evidence type="ECO:0000256" key="2">
    <source>
        <dbReference type="ARBA" id="ARBA00023033"/>
    </source>
</evidence>
<dbReference type="AlphaFoldDB" id="A0A5N5SRS5"/>
<keyword evidence="2" id="KW-0560">Oxidoreductase</keyword>
<dbReference type="GO" id="GO:0020037">
    <property type="term" value="F:heme binding"/>
    <property type="evidence" value="ECO:0007669"/>
    <property type="project" value="InterPro"/>
</dbReference>
<sequence>MKEGKSEDFLHFNNLSLAYLDATINEVQRHCSMVSLGLFRYTTTDLKLGGFDIPKIYEILSLT</sequence>
<dbReference type="GO" id="GO:0004497">
    <property type="term" value="F:monooxygenase activity"/>
    <property type="evidence" value="ECO:0007669"/>
    <property type="project" value="UniProtKB-KW"/>
</dbReference>
<evidence type="ECO:0000313" key="3">
    <source>
        <dbReference type="EMBL" id="KAB7496538.1"/>
    </source>
</evidence>
<keyword evidence="2" id="KW-0503">Monooxygenase</keyword>
<dbReference type="Proteomes" id="UP000326759">
    <property type="component" value="Unassembled WGS sequence"/>
</dbReference>
<name>A0A5N5SRS5_9CRUS</name>
<evidence type="ECO:0000313" key="4">
    <source>
        <dbReference type="Proteomes" id="UP000326759"/>
    </source>
</evidence>
<comment type="caution">
    <text evidence="3">The sequence shown here is derived from an EMBL/GenBank/DDBJ whole genome shotgun (WGS) entry which is preliminary data.</text>
</comment>
<comment type="similarity">
    <text evidence="1">Belongs to the cytochrome P450 family.</text>
</comment>
<organism evidence="3 4">
    <name type="scientific">Armadillidium nasatum</name>
    <dbReference type="NCBI Taxonomy" id="96803"/>
    <lineage>
        <taxon>Eukaryota</taxon>
        <taxon>Metazoa</taxon>
        <taxon>Ecdysozoa</taxon>
        <taxon>Arthropoda</taxon>
        <taxon>Crustacea</taxon>
        <taxon>Multicrustacea</taxon>
        <taxon>Malacostraca</taxon>
        <taxon>Eumalacostraca</taxon>
        <taxon>Peracarida</taxon>
        <taxon>Isopoda</taxon>
        <taxon>Oniscidea</taxon>
        <taxon>Crinocheta</taxon>
        <taxon>Armadillidiidae</taxon>
        <taxon>Armadillidium</taxon>
    </lineage>
</organism>
<dbReference type="Gene3D" id="1.10.630.10">
    <property type="entry name" value="Cytochrome P450"/>
    <property type="match status" value="1"/>
</dbReference>
<dbReference type="InterPro" id="IPR001128">
    <property type="entry name" value="Cyt_P450"/>
</dbReference>
<proteinExistence type="inferred from homology"/>
<evidence type="ECO:0000256" key="1">
    <source>
        <dbReference type="ARBA" id="ARBA00010617"/>
    </source>
</evidence>
<dbReference type="InterPro" id="IPR036396">
    <property type="entry name" value="Cyt_P450_sf"/>
</dbReference>